<dbReference type="EMBL" id="JAROAS010000022">
    <property type="protein sequence ID" value="MED4128831.1"/>
    <property type="molecule type" value="Genomic_DNA"/>
</dbReference>
<evidence type="ECO:0000313" key="2">
    <source>
        <dbReference type="EMBL" id="MED4128831.1"/>
    </source>
</evidence>
<gene>
    <name evidence="2" type="ORF">P5F74_11850</name>
</gene>
<proteinExistence type="predicted"/>
<dbReference type="RefSeq" id="WP_144557832.1">
    <property type="nucleotide sequence ID" value="NZ_CP042163.1"/>
</dbReference>
<dbReference type="Proteomes" id="UP001341820">
    <property type="component" value="Unassembled WGS sequence"/>
</dbReference>
<sequence>MEDIFIIQLVVVLFVSSIVQFVLKKKVKRFTTSFIHASIMLTVLPIIWARGFELQAVQVTFLNHQFLYFISAFMLGIWGLFLYLMVRENKKETENALS</sequence>
<evidence type="ECO:0000256" key="1">
    <source>
        <dbReference type="SAM" id="Phobius"/>
    </source>
</evidence>
<feature type="transmembrane region" description="Helical" evidence="1">
    <location>
        <begin position="68"/>
        <end position="86"/>
    </location>
</feature>
<protein>
    <submittedName>
        <fullName evidence="2">Uncharacterized protein</fullName>
    </submittedName>
</protein>
<keyword evidence="3" id="KW-1185">Reference proteome</keyword>
<keyword evidence="1" id="KW-0812">Transmembrane</keyword>
<evidence type="ECO:0000313" key="3">
    <source>
        <dbReference type="Proteomes" id="UP001341820"/>
    </source>
</evidence>
<reference evidence="2 3" key="1">
    <citation type="submission" date="2023-03" db="EMBL/GenBank/DDBJ databases">
        <title>Bacillus Genome Sequencing.</title>
        <authorList>
            <person name="Dunlap C."/>
        </authorList>
    </citation>
    <scope>NUCLEOTIDE SEQUENCE [LARGE SCALE GENOMIC DNA]</scope>
    <source>
        <strain evidence="2 3">B-4107</strain>
    </source>
</reference>
<keyword evidence="1" id="KW-1133">Transmembrane helix</keyword>
<feature type="transmembrane region" description="Helical" evidence="1">
    <location>
        <begin position="30"/>
        <end position="48"/>
    </location>
</feature>
<organism evidence="2 3">
    <name type="scientific">Shouchella miscanthi</name>
    <dbReference type="NCBI Taxonomy" id="2598861"/>
    <lineage>
        <taxon>Bacteria</taxon>
        <taxon>Bacillati</taxon>
        <taxon>Bacillota</taxon>
        <taxon>Bacilli</taxon>
        <taxon>Bacillales</taxon>
        <taxon>Bacillaceae</taxon>
        <taxon>Shouchella</taxon>
    </lineage>
</organism>
<name>A0ABU6NKX1_9BACI</name>
<comment type="caution">
    <text evidence="2">The sequence shown here is derived from an EMBL/GenBank/DDBJ whole genome shotgun (WGS) entry which is preliminary data.</text>
</comment>
<feature type="transmembrane region" description="Helical" evidence="1">
    <location>
        <begin position="6"/>
        <end position="23"/>
    </location>
</feature>
<keyword evidence="1" id="KW-0472">Membrane</keyword>
<accession>A0ABU6NKX1</accession>